<protein>
    <submittedName>
        <fullName evidence="1">Uncharacterized protein</fullName>
    </submittedName>
</protein>
<gene>
    <name evidence="1" type="ORF">VNO80_19319</name>
</gene>
<organism evidence="1 2">
    <name type="scientific">Phaseolus coccineus</name>
    <name type="common">Scarlet runner bean</name>
    <name type="synonym">Phaseolus multiflorus</name>
    <dbReference type="NCBI Taxonomy" id="3886"/>
    <lineage>
        <taxon>Eukaryota</taxon>
        <taxon>Viridiplantae</taxon>
        <taxon>Streptophyta</taxon>
        <taxon>Embryophyta</taxon>
        <taxon>Tracheophyta</taxon>
        <taxon>Spermatophyta</taxon>
        <taxon>Magnoliopsida</taxon>
        <taxon>eudicotyledons</taxon>
        <taxon>Gunneridae</taxon>
        <taxon>Pentapetalae</taxon>
        <taxon>rosids</taxon>
        <taxon>fabids</taxon>
        <taxon>Fabales</taxon>
        <taxon>Fabaceae</taxon>
        <taxon>Papilionoideae</taxon>
        <taxon>50 kb inversion clade</taxon>
        <taxon>NPAAA clade</taxon>
        <taxon>indigoferoid/millettioid clade</taxon>
        <taxon>Phaseoleae</taxon>
        <taxon>Phaseolus</taxon>
    </lineage>
</organism>
<reference evidence="1 2" key="1">
    <citation type="submission" date="2024-01" db="EMBL/GenBank/DDBJ databases">
        <title>The genomes of 5 underutilized Papilionoideae crops provide insights into root nodulation and disease resistanc.</title>
        <authorList>
            <person name="Jiang F."/>
        </authorList>
    </citation>
    <scope>NUCLEOTIDE SEQUENCE [LARGE SCALE GENOMIC DNA]</scope>
    <source>
        <strain evidence="1">JINMINGXINNONG_FW02</strain>
        <tissue evidence="1">Leaves</tissue>
    </source>
</reference>
<dbReference type="Proteomes" id="UP001374584">
    <property type="component" value="Unassembled WGS sequence"/>
</dbReference>
<dbReference type="EMBL" id="JAYMYR010000007">
    <property type="protein sequence ID" value="KAK7353866.1"/>
    <property type="molecule type" value="Genomic_DNA"/>
</dbReference>
<dbReference type="PROSITE" id="PS51257">
    <property type="entry name" value="PROKAR_LIPOPROTEIN"/>
    <property type="match status" value="1"/>
</dbReference>
<evidence type="ECO:0000313" key="2">
    <source>
        <dbReference type="Proteomes" id="UP001374584"/>
    </source>
</evidence>
<proteinExistence type="predicted"/>
<evidence type="ECO:0000313" key="1">
    <source>
        <dbReference type="EMBL" id="KAK7353866.1"/>
    </source>
</evidence>
<accession>A0AAN9MFX0</accession>
<sequence length="66" mass="7706">MPYRCWKRLGESDRWSKDALVIPCSVAGCCDGSTVSKLVCNIPKSLFSIFARNEPSRHDRRWFLEW</sequence>
<dbReference type="AlphaFoldDB" id="A0AAN9MFX0"/>
<name>A0AAN9MFX0_PHACN</name>
<comment type="caution">
    <text evidence="1">The sequence shown here is derived from an EMBL/GenBank/DDBJ whole genome shotgun (WGS) entry which is preliminary data.</text>
</comment>
<keyword evidence="2" id="KW-1185">Reference proteome</keyword>